<name>A0A323V091_9RHOO</name>
<feature type="region of interest" description="Disordered" evidence="1">
    <location>
        <begin position="155"/>
        <end position="175"/>
    </location>
</feature>
<evidence type="ECO:0000313" key="3">
    <source>
        <dbReference type="EMBL" id="PZA18104.1"/>
    </source>
</evidence>
<evidence type="ECO:0008006" key="5">
    <source>
        <dbReference type="Google" id="ProtNLM"/>
    </source>
</evidence>
<reference evidence="3 4" key="1">
    <citation type="submission" date="2018-06" db="EMBL/GenBank/DDBJ databases">
        <title>Azoarcus communis strain SWub3 genome.</title>
        <authorList>
            <person name="Zorraquino Salvo V."/>
            <person name="Toubiana D."/>
            <person name="Blumwald E."/>
        </authorList>
    </citation>
    <scope>NUCLEOTIDE SEQUENCE [LARGE SCALE GENOMIC DNA]</scope>
    <source>
        <strain evidence="3 4">SWub3</strain>
    </source>
</reference>
<gene>
    <name evidence="3" type="ORF">DNK49_00740</name>
</gene>
<evidence type="ECO:0000256" key="2">
    <source>
        <dbReference type="SAM" id="SignalP"/>
    </source>
</evidence>
<dbReference type="Proteomes" id="UP000248259">
    <property type="component" value="Unassembled WGS sequence"/>
</dbReference>
<accession>A0A323V091</accession>
<dbReference type="OrthoDB" id="9180611at2"/>
<feature type="chain" id="PRO_5016420143" description="Spy/CpxP family protein refolding chaperone" evidence="2">
    <location>
        <begin position="26"/>
        <end position="175"/>
    </location>
</feature>
<organism evidence="3 4">
    <name type="scientific">Parazoarcus communis SWub3 = DSM 12120</name>
    <dbReference type="NCBI Taxonomy" id="1121029"/>
    <lineage>
        <taxon>Bacteria</taxon>
        <taxon>Pseudomonadati</taxon>
        <taxon>Pseudomonadota</taxon>
        <taxon>Betaproteobacteria</taxon>
        <taxon>Rhodocyclales</taxon>
        <taxon>Zoogloeaceae</taxon>
        <taxon>Parazoarcus</taxon>
    </lineage>
</organism>
<keyword evidence="4" id="KW-1185">Reference proteome</keyword>
<feature type="compositionally biased region" description="Gly residues" evidence="1">
    <location>
        <begin position="156"/>
        <end position="175"/>
    </location>
</feature>
<keyword evidence="2" id="KW-0732">Signal</keyword>
<dbReference type="AlphaFoldDB" id="A0A323V091"/>
<dbReference type="EMBL" id="QKOE01000001">
    <property type="protein sequence ID" value="PZA18104.1"/>
    <property type="molecule type" value="Genomic_DNA"/>
</dbReference>
<dbReference type="RefSeq" id="WP_110522405.1">
    <property type="nucleotide sequence ID" value="NZ_QKOE01000001.1"/>
</dbReference>
<evidence type="ECO:0000256" key="1">
    <source>
        <dbReference type="SAM" id="MobiDB-lite"/>
    </source>
</evidence>
<dbReference type="GO" id="GO:0042597">
    <property type="term" value="C:periplasmic space"/>
    <property type="evidence" value="ECO:0007669"/>
    <property type="project" value="InterPro"/>
</dbReference>
<dbReference type="InterPro" id="IPR012899">
    <property type="entry name" value="LTXXQ"/>
</dbReference>
<sequence length="175" mass="18997">MKTWIKTSIAAALFATTAVGATAFARGGDCDGPRGERMGMHRMAPEQMKVRLAERTDLQLARLELALALTPAQQGDWATFKTAMKARADKMVATMEARSKEATPKTAVDRMQRMEEMSKLRQTEMADTRKAVEAFYGKLSAAQKTVFDAEFAKLAGGHGPMHGKGEGRGYGPGRG</sequence>
<protein>
    <recommendedName>
        <fullName evidence="5">Spy/CpxP family protein refolding chaperone</fullName>
    </recommendedName>
</protein>
<dbReference type="Pfam" id="PF07813">
    <property type="entry name" value="LTXXQ"/>
    <property type="match status" value="1"/>
</dbReference>
<evidence type="ECO:0000313" key="4">
    <source>
        <dbReference type="Proteomes" id="UP000248259"/>
    </source>
</evidence>
<comment type="caution">
    <text evidence="3">The sequence shown here is derived from an EMBL/GenBank/DDBJ whole genome shotgun (WGS) entry which is preliminary data.</text>
</comment>
<feature type="signal peptide" evidence="2">
    <location>
        <begin position="1"/>
        <end position="25"/>
    </location>
</feature>
<proteinExistence type="predicted"/>